<name>A0A1E4R9X0_9BACI</name>
<dbReference type="AlphaFoldDB" id="A0A1E4R9X0"/>
<reference evidence="1 2" key="1">
    <citation type="submission" date="2016-09" db="EMBL/GenBank/DDBJ databases">
        <title>Draft genome sequence of the soil isolate, Lysinibacillus fusiformis M5, a potential hypoxanthine producer.</title>
        <authorList>
            <person name="Gallegos-Monterrosa R."/>
            <person name="Maroti G."/>
            <person name="Balint B."/>
            <person name="Kovacs A.T."/>
        </authorList>
    </citation>
    <scope>NUCLEOTIDE SEQUENCE [LARGE SCALE GENOMIC DNA]</scope>
    <source>
        <strain evidence="1 2">M5</strain>
    </source>
</reference>
<dbReference type="Proteomes" id="UP000094784">
    <property type="component" value="Unassembled WGS sequence"/>
</dbReference>
<gene>
    <name evidence="1" type="ORF">BG258_15790</name>
</gene>
<dbReference type="RefSeq" id="WP_069482170.1">
    <property type="nucleotide sequence ID" value="NZ_KV766182.1"/>
</dbReference>
<accession>A0A1E4R9X0</accession>
<protein>
    <submittedName>
        <fullName evidence="1">Uncharacterized protein</fullName>
    </submittedName>
</protein>
<dbReference type="EMBL" id="MECQ01000001">
    <property type="protein sequence ID" value="ODV57266.1"/>
    <property type="molecule type" value="Genomic_DNA"/>
</dbReference>
<organism evidence="1 2">
    <name type="scientific">Lysinibacillus fusiformis</name>
    <dbReference type="NCBI Taxonomy" id="28031"/>
    <lineage>
        <taxon>Bacteria</taxon>
        <taxon>Bacillati</taxon>
        <taxon>Bacillota</taxon>
        <taxon>Bacilli</taxon>
        <taxon>Bacillales</taxon>
        <taxon>Bacillaceae</taxon>
        <taxon>Lysinibacillus</taxon>
    </lineage>
</organism>
<sequence length="120" mass="13444">MVMIRFAETLFDVVTMIGQSEILPVLAPPFNAIDITNYEGRVEAGMKYVDGKFIDVETEPEIPEPEIPKVETFEEKMEGWMASKDANDLIILDSVLGVYEEIYAIKEELTKLKIGGITNG</sequence>
<evidence type="ECO:0000313" key="2">
    <source>
        <dbReference type="Proteomes" id="UP000094784"/>
    </source>
</evidence>
<comment type="caution">
    <text evidence="1">The sequence shown here is derived from an EMBL/GenBank/DDBJ whole genome shotgun (WGS) entry which is preliminary data.</text>
</comment>
<evidence type="ECO:0000313" key="1">
    <source>
        <dbReference type="EMBL" id="ODV57266.1"/>
    </source>
</evidence>
<proteinExistence type="predicted"/>